<name>A0A0S2SYM4_9CAUD</name>
<dbReference type="Gene3D" id="3.30.2000.20">
    <property type="match status" value="1"/>
</dbReference>
<dbReference type="Pfam" id="PF13554">
    <property type="entry name" value="Phage_tail_terminator_5"/>
    <property type="match status" value="1"/>
</dbReference>
<gene>
    <name evidence="1" type="ORF">BPPAER656_00690</name>
</gene>
<dbReference type="Proteomes" id="UP000201818">
    <property type="component" value="Segment"/>
</dbReference>
<dbReference type="OrthoDB" id="40857at10239"/>
<dbReference type="EMBL" id="KT968831">
    <property type="protein sequence ID" value="ALP47890.1"/>
    <property type="molecule type" value="Genomic_DNA"/>
</dbReference>
<dbReference type="GeneID" id="26516122"/>
<proteinExistence type="predicted"/>
<dbReference type="RefSeq" id="YP_009187466.1">
    <property type="nucleotide sequence ID" value="NC_028657.1"/>
</dbReference>
<organism evidence="1 2">
    <name type="scientific">Pseudomonas phage YMC11/02/R656</name>
    <dbReference type="NCBI Taxonomy" id="1755689"/>
    <lineage>
        <taxon>Viruses</taxon>
        <taxon>Duplodnaviria</taxon>
        <taxon>Heunggongvirae</taxon>
        <taxon>Uroviricota</taxon>
        <taxon>Caudoviricetes</taxon>
        <taxon>Bugaksanvirus</taxon>
        <taxon>Bugaksanvirus R656</taxon>
    </lineage>
</organism>
<dbReference type="KEGG" id="vg:26516122"/>
<dbReference type="InterPro" id="IPR025395">
    <property type="entry name" value="Phage_tail_terminator-like"/>
</dbReference>
<evidence type="ECO:0000313" key="1">
    <source>
        <dbReference type="EMBL" id="ALP47890.1"/>
    </source>
</evidence>
<keyword evidence="2" id="KW-1185">Reference proteome</keyword>
<reference evidence="1 2" key="1">
    <citation type="submission" date="2015-10" db="EMBL/GenBank/DDBJ databases">
        <title>Complete Genome Sequence of the Pseudomonas phage YMC11/02/R656_PAE_BP.</title>
        <authorList>
            <person name="Jeon J."/>
            <person name="Yong D."/>
            <person name="Lee K."/>
        </authorList>
    </citation>
    <scope>NUCLEOTIDE SEQUENCE [LARGE SCALE GENOMIC DNA]</scope>
</reference>
<protein>
    <submittedName>
        <fullName evidence="1">Uncharacterized protein</fullName>
    </submittedName>
</protein>
<accession>A0A0S2SYM4</accession>
<evidence type="ECO:0000313" key="2">
    <source>
        <dbReference type="Proteomes" id="UP000201818"/>
    </source>
</evidence>
<sequence length="137" mass="14758">MSHSLARQAIEEKLNSWAKGRPIRVAFQASSFTPDAGETYLRGYLLPSGTSTPHLGGEALEFRGVYQVSIVCPSGQSLGIAESLVDEITSLFRVDSRLSRGEFEGIVSGPVEQGPTIFDDATYIVPTSFAYRGAADQ</sequence>